<accession>A0A927MY00</accession>
<name>A0A927MY00_9ACTN</name>
<comment type="caution">
    <text evidence="4">The sequence shown here is derived from an EMBL/GenBank/DDBJ whole genome shotgun (WGS) entry which is preliminary data.</text>
</comment>
<keyword evidence="2" id="KW-0812">Transmembrane</keyword>
<organism evidence="4 5">
    <name type="scientific">Actinopolymorpha pittospori</name>
    <dbReference type="NCBI Taxonomy" id="648752"/>
    <lineage>
        <taxon>Bacteria</taxon>
        <taxon>Bacillati</taxon>
        <taxon>Actinomycetota</taxon>
        <taxon>Actinomycetes</taxon>
        <taxon>Propionibacteriales</taxon>
        <taxon>Actinopolymorphaceae</taxon>
        <taxon>Actinopolymorpha</taxon>
    </lineage>
</organism>
<evidence type="ECO:0000256" key="2">
    <source>
        <dbReference type="SAM" id="Phobius"/>
    </source>
</evidence>
<dbReference type="EMBL" id="JADBEM010000001">
    <property type="protein sequence ID" value="MBE1607358.1"/>
    <property type="molecule type" value="Genomic_DNA"/>
</dbReference>
<feature type="chain" id="PRO_5036813837" description="DUF916 domain-containing protein" evidence="3">
    <location>
        <begin position="26"/>
        <end position="317"/>
    </location>
</feature>
<keyword evidence="2" id="KW-1133">Transmembrane helix</keyword>
<evidence type="ECO:0000313" key="4">
    <source>
        <dbReference type="EMBL" id="MBE1607358.1"/>
    </source>
</evidence>
<evidence type="ECO:0000256" key="3">
    <source>
        <dbReference type="SAM" id="SignalP"/>
    </source>
</evidence>
<feature type="signal peptide" evidence="3">
    <location>
        <begin position="1"/>
        <end position="25"/>
    </location>
</feature>
<gene>
    <name evidence="4" type="ORF">HEB94_004206</name>
</gene>
<keyword evidence="5" id="KW-1185">Reference proteome</keyword>
<sequence>MARLAAATGLLVLLLPGVWAGPAAADGDTGKPSSTATPTPGPEGRISLGLLEVPGNRADDPRARIYIVDHVNPGTTFSRRMLVTTTSRKPVHVDLPPRGTAVVKATIAVPPRASRGERYAAVWAEVSSPKKHDQGRITLVNRVGIRTYLDVGPGGDPQTDFSIGQVRPQRTEDGDARVVAEVRNTGERAIDLRGQLTLSDGPDSLSAGPFRIIDGPTLAPGHRGNVVVALSGRLPDGPWKFRLTVQSGTITRTATGTPTFPQKRGIWGLPAALDSPLPLTLTVTGSLVVLAALVLLVAVPMPDEHRHDGATRRCHNV</sequence>
<dbReference type="AlphaFoldDB" id="A0A927MY00"/>
<dbReference type="RefSeq" id="WP_192751317.1">
    <property type="nucleotide sequence ID" value="NZ_BAABJL010000197.1"/>
</dbReference>
<proteinExistence type="predicted"/>
<keyword evidence="2" id="KW-0472">Membrane</keyword>
<protein>
    <recommendedName>
        <fullName evidence="6">DUF916 domain-containing protein</fullName>
    </recommendedName>
</protein>
<keyword evidence="3" id="KW-0732">Signal</keyword>
<evidence type="ECO:0008006" key="6">
    <source>
        <dbReference type="Google" id="ProtNLM"/>
    </source>
</evidence>
<feature type="transmembrane region" description="Helical" evidence="2">
    <location>
        <begin position="279"/>
        <end position="299"/>
    </location>
</feature>
<evidence type="ECO:0000256" key="1">
    <source>
        <dbReference type="SAM" id="MobiDB-lite"/>
    </source>
</evidence>
<reference evidence="4" key="1">
    <citation type="submission" date="2020-10" db="EMBL/GenBank/DDBJ databases">
        <title>Sequencing the genomes of 1000 actinobacteria strains.</title>
        <authorList>
            <person name="Klenk H.-P."/>
        </authorList>
    </citation>
    <scope>NUCLEOTIDE SEQUENCE</scope>
    <source>
        <strain evidence="4">DSM 45354</strain>
    </source>
</reference>
<feature type="region of interest" description="Disordered" evidence="1">
    <location>
        <begin position="24"/>
        <end position="45"/>
    </location>
</feature>
<dbReference type="Proteomes" id="UP000638648">
    <property type="component" value="Unassembled WGS sequence"/>
</dbReference>
<evidence type="ECO:0000313" key="5">
    <source>
        <dbReference type="Proteomes" id="UP000638648"/>
    </source>
</evidence>